<dbReference type="AlphaFoldDB" id="A0YG48"/>
<evidence type="ECO:0000313" key="1">
    <source>
        <dbReference type="EMBL" id="EAW30298.1"/>
    </source>
</evidence>
<sequence>MSALEKYLDQYAEPESLKLHGFPAGFSHGLVVPMYDEAPCALDPLIKYIDTIDNLLIIVVINRPPSDTNATWAVELLAHPFLLNNPLTWQSSCEGLALYSSDTGGLLIVDRCVTGAPIPIEQGVGLARKIGADILCSLINQRKVTSPWIYNTDADALLPDDYFQQTNHLKKIPKDSQPRAALIFPFRHIFVDDTPKLPTLLYEFSLHYYVAGLHSAASPYAYHTIGSTICVDYLHYAKVRGFPKRSGAEDFYLLNKLAKTGRIDSLISPTIQLQARESVRAPFGTGRAVINLAESIDPLSMPLYNPQCFHYLKFFIEVTHLLTQKPDSLLGVASDLAVRHDYAIDIELIASIAQQFRLQEAIDHCFKHGKTHKTRQRQMTHWFDGFRTLKFIHYLRDNGLPSIDIRYWLEHSDKHNPPYNAVLAILADRISEEDNNNNLLPGDNSLT</sequence>
<evidence type="ECO:0000313" key="2">
    <source>
        <dbReference type="Proteomes" id="UP000004931"/>
    </source>
</evidence>
<gene>
    <name evidence="1" type="ORF">GP2143_02105</name>
</gene>
<reference evidence="1 2" key="1">
    <citation type="journal article" date="2010" name="J. Bacteriol.">
        <title>Genome sequence of the oligotrophic marine Gammaproteobacterium HTCC2143, isolated from the Oregon Coast.</title>
        <authorList>
            <person name="Oh H.M."/>
            <person name="Kang I."/>
            <person name="Ferriera S."/>
            <person name="Giovannoni S.J."/>
            <person name="Cho J.C."/>
        </authorList>
    </citation>
    <scope>NUCLEOTIDE SEQUENCE [LARGE SCALE GENOMIC DNA]</scope>
    <source>
        <strain evidence="1 2">HTCC2143</strain>
    </source>
</reference>
<evidence type="ECO:0008006" key="3">
    <source>
        <dbReference type="Google" id="ProtNLM"/>
    </source>
</evidence>
<dbReference type="eggNOG" id="COG1215">
    <property type="taxonomic scope" value="Bacteria"/>
</dbReference>
<keyword evidence="2" id="KW-1185">Reference proteome</keyword>
<comment type="caution">
    <text evidence="1">The sequence shown here is derived from an EMBL/GenBank/DDBJ whole genome shotgun (WGS) entry which is preliminary data.</text>
</comment>
<dbReference type="InterPro" id="IPR029044">
    <property type="entry name" value="Nucleotide-diphossugar_trans"/>
</dbReference>
<dbReference type="OrthoDB" id="6199505at2"/>
<dbReference type="Proteomes" id="UP000004931">
    <property type="component" value="Unassembled WGS sequence"/>
</dbReference>
<dbReference type="SUPFAM" id="SSF53448">
    <property type="entry name" value="Nucleotide-diphospho-sugar transferases"/>
    <property type="match status" value="1"/>
</dbReference>
<organism evidence="1 2">
    <name type="scientific">marine gamma proteobacterium HTCC2143</name>
    <dbReference type="NCBI Taxonomy" id="247633"/>
    <lineage>
        <taxon>Bacteria</taxon>
        <taxon>Pseudomonadati</taxon>
        <taxon>Pseudomonadota</taxon>
        <taxon>Gammaproteobacteria</taxon>
        <taxon>Cellvibrionales</taxon>
        <taxon>Spongiibacteraceae</taxon>
        <taxon>BD1-7 clade</taxon>
    </lineage>
</organism>
<proteinExistence type="predicted"/>
<name>A0YG48_9GAMM</name>
<protein>
    <recommendedName>
        <fullName evidence="3">Glycosyltransferase 2-like domain-containing protein</fullName>
    </recommendedName>
</protein>
<dbReference type="EMBL" id="AAVT01000009">
    <property type="protein sequence ID" value="EAW30298.1"/>
    <property type="molecule type" value="Genomic_DNA"/>
</dbReference>
<accession>A0YG48</accession>
<dbReference type="STRING" id="247633.GP2143_02105"/>